<name>A0A6A5WLI3_9PLEO</name>
<accession>A0A6A5WLI3</accession>
<reference evidence="2" key="1">
    <citation type="journal article" date="2020" name="Stud. Mycol.">
        <title>101 Dothideomycetes genomes: a test case for predicting lifestyles and emergence of pathogens.</title>
        <authorList>
            <person name="Haridas S."/>
            <person name="Albert R."/>
            <person name="Binder M."/>
            <person name="Bloem J."/>
            <person name="Labutti K."/>
            <person name="Salamov A."/>
            <person name="Andreopoulos B."/>
            <person name="Baker S."/>
            <person name="Barry K."/>
            <person name="Bills G."/>
            <person name="Bluhm B."/>
            <person name="Cannon C."/>
            <person name="Castanera R."/>
            <person name="Culley D."/>
            <person name="Daum C."/>
            <person name="Ezra D."/>
            <person name="Gonzalez J."/>
            <person name="Henrissat B."/>
            <person name="Kuo A."/>
            <person name="Liang C."/>
            <person name="Lipzen A."/>
            <person name="Lutzoni F."/>
            <person name="Magnuson J."/>
            <person name="Mondo S."/>
            <person name="Nolan M."/>
            <person name="Ohm R."/>
            <person name="Pangilinan J."/>
            <person name="Park H.-J."/>
            <person name="Ramirez L."/>
            <person name="Alfaro M."/>
            <person name="Sun H."/>
            <person name="Tritt A."/>
            <person name="Yoshinaga Y."/>
            <person name="Zwiers L.-H."/>
            <person name="Turgeon B."/>
            <person name="Goodwin S."/>
            <person name="Spatafora J."/>
            <person name="Crous P."/>
            <person name="Grigoriev I."/>
        </authorList>
    </citation>
    <scope>NUCLEOTIDE SEQUENCE</scope>
    <source>
        <strain evidence="2">CBS 123094</strain>
    </source>
</reference>
<dbReference type="Proteomes" id="UP000799779">
    <property type="component" value="Unassembled WGS sequence"/>
</dbReference>
<dbReference type="AlphaFoldDB" id="A0A6A5WLI3"/>
<evidence type="ECO:0000313" key="3">
    <source>
        <dbReference type="Proteomes" id="UP000799779"/>
    </source>
</evidence>
<sequence>MQAYFGLFSNGATANRRGAWGARLSHQGRHLQPHGAGGLKSRAAGPAVTASIERHRRPRRPPATPHALPEANLGILMLFIPRAGHPRPRIAGAEDGRVDGLWQRPVRAPETGLLLAGSVSIGGDCVN</sequence>
<organism evidence="2 3">
    <name type="scientific">Amniculicola lignicola CBS 123094</name>
    <dbReference type="NCBI Taxonomy" id="1392246"/>
    <lineage>
        <taxon>Eukaryota</taxon>
        <taxon>Fungi</taxon>
        <taxon>Dikarya</taxon>
        <taxon>Ascomycota</taxon>
        <taxon>Pezizomycotina</taxon>
        <taxon>Dothideomycetes</taxon>
        <taxon>Pleosporomycetidae</taxon>
        <taxon>Pleosporales</taxon>
        <taxon>Amniculicolaceae</taxon>
        <taxon>Amniculicola</taxon>
    </lineage>
</organism>
<proteinExistence type="predicted"/>
<gene>
    <name evidence="2" type="ORF">P154DRAFT_574767</name>
</gene>
<keyword evidence="3" id="KW-1185">Reference proteome</keyword>
<evidence type="ECO:0000256" key="1">
    <source>
        <dbReference type="SAM" id="MobiDB-lite"/>
    </source>
</evidence>
<evidence type="ECO:0000313" key="2">
    <source>
        <dbReference type="EMBL" id="KAF2001764.1"/>
    </source>
</evidence>
<protein>
    <submittedName>
        <fullName evidence="2">Uncharacterized protein</fullName>
    </submittedName>
</protein>
<dbReference type="EMBL" id="ML977581">
    <property type="protein sequence ID" value="KAF2001764.1"/>
    <property type="molecule type" value="Genomic_DNA"/>
</dbReference>
<feature type="region of interest" description="Disordered" evidence="1">
    <location>
        <begin position="28"/>
        <end position="66"/>
    </location>
</feature>